<name>A0A3D9YV54_9HYPH</name>
<gene>
    <name evidence="3" type="ORF">DES32_2101</name>
</gene>
<dbReference type="Pfam" id="PF13632">
    <property type="entry name" value="Glyco_trans_2_3"/>
    <property type="match status" value="1"/>
</dbReference>
<dbReference type="OrthoDB" id="9806824at2"/>
<proteinExistence type="predicted"/>
<feature type="domain" description="Glycosyltransferase 2-like" evidence="2">
    <location>
        <begin position="201"/>
        <end position="408"/>
    </location>
</feature>
<dbReference type="GO" id="GO:0005737">
    <property type="term" value="C:cytoplasm"/>
    <property type="evidence" value="ECO:0007669"/>
    <property type="project" value="TreeGrafter"/>
</dbReference>
<dbReference type="AlphaFoldDB" id="A0A3D9YV54"/>
<feature type="transmembrane region" description="Helical" evidence="1">
    <location>
        <begin position="36"/>
        <end position="55"/>
    </location>
</feature>
<feature type="transmembrane region" description="Helical" evidence="1">
    <location>
        <begin position="366"/>
        <end position="386"/>
    </location>
</feature>
<dbReference type="InterPro" id="IPR029044">
    <property type="entry name" value="Nucleotide-diphossugar_trans"/>
</dbReference>
<keyword evidence="1" id="KW-0472">Membrane</keyword>
<keyword evidence="1" id="KW-0812">Transmembrane</keyword>
<dbReference type="GO" id="GO:0019187">
    <property type="term" value="F:beta-1,4-mannosyltransferase activity"/>
    <property type="evidence" value="ECO:0007669"/>
    <property type="project" value="InterPro"/>
</dbReference>
<sequence length="471" mass="53026">MSLRPLLKPVEFDEPVSIPKEPVRDWAWGVVTGHRLRLLTSLFLIVFCSSVWYILYPVGELPATSAQKAWAWASLIWLSGMIPGTVGLLGAFAYRHPTSLDDAQPIRQQICWRIITSGKNIEIVLRTIRRCQAEMKRTPLAPYVIEVVIDTCPNVALLPQRDPDVRVITVPDDYRTPSGSRFKARALHYALLNSPISDQTWIVHLDEETQPTSSGIKGICKFIGEAESTGRLKIGQGSLLYHREWERHPFLTLADIGRTGDDFARFHFQNRLGITLFGLHGSYIVVRNDIEKATGGFDFGPRGDITEDAFWAMKAMQLGVRCAWVEGYLEEQSCMSFSDFLRQRRRWFQGLVQVALHAPVAIRWRLCLALNTVLWGLAPFAMFYTLGNLAHHVSISPVVRVLASYSFATFATLYITGLAANMDEHGITSWSRRVFLTAKVLLLLPVFAAMEGLGVLWALLNPARGFEVVKK</sequence>
<dbReference type="Gene3D" id="3.90.550.10">
    <property type="entry name" value="Spore Coat Polysaccharide Biosynthesis Protein SpsA, Chain A"/>
    <property type="match status" value="1"/>
</dbReference>
<evidence type="ECO:0000259" key="2">
    <source>
        <dbReference type="Pfam" id="PF13632"/>
    </source>
</evidence>
<reference evidence="3 4" key="1">
    <citation type="submission" date="2018-08" db="EMBL/GenBank/DDBJ databases">
        <title>Genomic Encyclopedia of Type Strains, Phase IV (KMG-IV): sequencing the most valuable type-strain genomes for metagenomic binning, comparative biology and taxonomic classification.</title>
        <authorList>
            <person name="Goeker M."/>
        </authorList>
    </citation>
    <scope>NUCLEOTIDE SEQUENCE [LARGE SCALE GENOMIC DNA]</scope>
    <source>
        <strain evidence="3 4">BW863</strain>
    </source>
</reference>
<dbReference type="SUPFAM" id="SSF53448">
    <property type="entry name" value="Nucleotide-diphospho-sugar transferases"/>
    <property type="match status" value="1"/>
</dbReference>
<evidence type="ECO:0000313" key="4">
    <source>
        <dbReference type="Proteomes" id="UP000256900"/>
    </source>
</evidence>
<dbReference type="PANTHER" id="PTHR16779">
    <property type="entry name" value="BETA-1,4-MANNOSYLTRANSFERASE EGH"/>
    <property type="match status" value="1"/>
</dbReference>
<dbReference type="InterPro" id="IPR001173">
    <property type="entry name" value="Glyco_trans_2-like"/>
</dbReference>
<dbReference type="EMBL" id="QUMO01000003">
    <property type="protein sequence ID" value="REF86058.1"/>
    <property type="molecule type" value="Genomic_DNA"/>
</dbReference>
<dbReference type="PANTHER" id="PTHR16779:SF1">
    <property type="entry name" value="BETA-1,4-MANNOSYLTRANSFERASE EGH"/>
    <property type="match status" value="1"/>
</dbReference>
<organism evidence="3 4">
    <name type="scientific">Methylovirgula ligni</name>
    <dbReference type="NCBI Taxonomy" id="569860"/>
    <lineage>
        <taxon>Bacteria</taxon>
        <taxon>Pseudomonadati</taxon>
        <taxon>Pseudomonadota</taxon>
        <taxon>Alphaproteobacteria</taxon>
        <taxon>Hyphomicrobiales</taxon>
        <taxon>Beijerinckiaceae</taxon>
        <taxon>Methylovirgula</taxon>
    </lineage>
</organism>
<accession>A0A3D9YV54</accession>
<feature type="transmembrane region" description="Helical" evidence="1">
    <location>
        <begin position="440"/>
        <end position="460"/>
    </location>
</feature>
<keyword evidence="1" id="KW-1133">Transmembrane helix</keyword>
<protein>
    <submittedName>
        <fullName evidence="3">Egghead protein (Zeste-white 4 protein)</fullName>
    </submittedName>
</protein>
<dbReference type="InterPro" id="IPR027389">
    <property type="entry name" value="B_mannosylTrfase_Bre-3/Egh"/>
</dbReference>
<evidence type="ECO:0000256" key="1">
    <source>
        <dbReference type="SAM" id="Phobius"/>
    </source>
</evidence>
<comment type="caution">
    <text evidence="3">The sequence shown here is derived from an EMBL/GenBank/DDBJ whole genome shotgun (WGS) entry which is preliminary data.</text>
</comment>
<evidence type="ECO:0000313" key="3">
    <source>
        <dbReference type="EMBL" id="REF86058.1"/>
    </source>
</evidence>
<dbReference type="Proteomes" id="UP000256900">
    <property type="component" value="Unassembled WGS sequence"/>
</dbReference>
<feature type="transmembrane region" description="Helical" evidence="1">
    <location>
        <begin position="398"/>
        <end position="420"/>
    </location>
</feature>
<keyword evidence="4" id="KW-1185">Reference proteome</keyword>
<feature type="transmembrane region" description="Helical" evidence="1">
    <location>
        <begin position="75"/>
        <end position="94"/>
    </location>
</feature>